<evidence type="ECO:0000313" key="3">
    <source>
        <dbReference type="EMBL" id="SDD61960.1"/>
    </source>
</evidence>
<evidence type="ECO:0000313" key="4">
    <source>
        <dbReference type="Proteomes" id="UP000198757"/>
    </source>
</evidence>
<dbReference type="Proteomes" id="UP000198757">
    <property type="component" value="Unassembled WGS sequence"/>
</dbReference>
<keyword evidence="4" id="KW-1185">Reference proteome</keyword>
<dbReference type="EMBL" id="FMZO01000011">
    <property type="protein sequence ID" value="SDD61960.1"/>
    <property type="molecule type" value="Genomic_DNA"/>
</dbReference>
<accession>A0A1G6W7N9</accession>
<reference evidence="4" key="1">
    <citation type="submission" date="2016-10" db="EMBL/GenBank/DDBJ databases">
        <authorList>
            <person name="Varghese N."/>
            <person name="Submissions S."/>
        </authorList>
    </citation>
    <scope>NUCLEOTIDE SEQUENCE [LARGE SCALE GENOMIC DNA]</scope>
    <source>
        <strain evidence="4">DSM 25811 / CCM 8410 / LMG 26954 / E90</strain>
    </source>
</reference>
<sequence length="67" mass="6730">MKKLFAIALIAVSFAACNSSETKTEETPGADTSLNVTPPPAPTPDTTVAPAGQDTAAKAPAADTTKK</sequence>
<gene>
    <name evidence="3" type="ORF">SAMN04487894_11136</name>
</gene>
<feature type="compositionally biased region" description="Low complexity" evidence="1">
    <location>
        <begin position="44"/>
        <end position="67"/>
    </location>
</feature>
<name>A0A1G6W7N9_NIADE</name>
<proteinExistence type="predicted"/>
<feature type="region of interest" description="Disordered" evidence="1">
    <location>
        <begin position="19"/>
        <end position="67"/>
    </location>
</feature>
<dbReference type="RefSeq" id="WP_090391597.1">
    <property type="nucleotide sequence ID" value="NZ_FMZO01000011.1"/>
</dbReference>
<keyword evidence="2" id="KW-0732">Signal</keyword>
<protein>
    <submittedName>
        <fullName evidence="3">Uncharacterized protein</fullName>
    </submittedName>
</protein>
<dbReference type="PROSITE" id="PS51257">
    <property type="entry name" value="PROKAR_LIPOPROTEIN"/>
    <property type="match status" value="1"/>
</dbReference>
<feature type="signal peptide" evidence="2">
    <location>
        <begin position="1"/>
        <end position="18"/>
    </location>
</feature>
<feature type="chain" id="PRO_5011643426" evidence="2">
    <location>
        <begin position="19"/>
        <end position="67"/>
    </location>
</feature>
<evidence type="ECO:0000256" key="2">
    <source>
        <dbReference type="SAM" id="SignalP"/>
    </source>
</evidence>
<organism evidence="3 4">
    <name type="scientific">Niabella drilacis (strain DSM 25811 / CCM 8410 / CCUG 62505 / LMG 26954 / E90)</name>
    <dbReference type="NCBI Taxonomy" id="1285928"/>
    <lineage>
        <taxon>Bacteria</taxon>
        <taxon>Pseudomonadati</taxon>
        <taxon>Bacteroidota</taxon>
        <taxon>Chitinophagia</taxon>
        <taxon>Chitinophagales</taxon>
        <taxon>Chitinophagaceae</taxon>
        <taxon>Niabella</taxon>
    </lineage>
</organism>
<evidence type="ECO:0000256" key="1">
    <source>
        <dbReference type="SAM" id="MobiDB-lite"/>
    </source>
</evidence>
<dbReference type="AlphaFoldDB" id="A0A1G6W7N9"/>